<evidence type="ECO:0000313" key="2">
    <source>
        <dbReference type="Proteomes" id="UP000073492"/>
    </source>
</evidence>
<comment type="caution">
    <text evidence="1">The sequence shown here is derived from an EMBL/GenBank/DDBJ whole genome shotgun (WGS) entry which is preliminary data.</text>
</comment>
<organism evidence="1 2">
    <name type="scientific">Pseudocercospora musae</name>
    <dbReference type="NCBI Taxonomy" id="113226"/>
    <lineage>
        <taxon>Eukaryota</taxon>
        <taxon>Fungi</taxon>
        <taxon>Dikarya</taxon>
        <taxon>Ascomycota</taxon>
        <taxon>Pezizomycotina</taxon>
        <taxon>Dothideomycetes</taxon>
        <taxon>Dothideomycetidae</taxon>
        <taxon>Mycosphaerellales</taxon>
        <taxon>Mycosphaerellaceae</taxon>
        <taxon>Pseudocercospora</taxon>
    </lineage>
</organism>
<proteinExistence type="predicted"/>
<protein>
    <submittedName>
        <fullName evidence="1">Uncharacterized protein</fullName>
    </submittedName>
</protein>
<keyword evidence="2" id="KW-1185">Reference proteome</keyword>
<sequence length="243" mass="26419">MPLRIQGRQDSFLSMQVSLDSAIHHSSRVKDSTVTKTATINNYKGTATVTPPKVVTSVLTATITAVSSTTFSETVTSTTTATTTVNSVRPFDVFAVAAWKDGASFNGHWLRTGHSVVSPNPAVFVDIANRDPSPFALRNGNIADIQDFYEPHYGGVDADSPYTDPQRITFGHDRDQDLATTKSPCSIEAKDEFMCYLNCSLNDNKKSSYIRADGSWYIGSDDGTPPQGCEGFTPLVTNISYQK</sequence>
<dbReference type="Proteomes" id="UP000073492">
    <property type="component" value="Unassembled WGS sequence"/>
</dbReference>
<dbReference type="OrthoDB" id="10441177at2759"/>
<reference evidence="1 2" key="1">
    <citation type="submission" date="2015-07" db="EMBL/GenBank/DDBJ databases">
        <title>Comparative genomics of the Sigatoka disease complex on banana suggests a link between parallel evolutionary changes in Pseudocercospora fijiensis and Pseudocercospora eumusae and increased virulence on the banana host.</title>
        <authorList>
            <person name="Chang T.-C."/>
            <person name="Salvucci A."/>
            <person name="Crous P.W."/>
            <person name="Stergiopoulos I."/>
        </authorList>
    </citation>
    <scope>NUCLEOTIDE SEQUENCE [LARGE SCALE GENOMIC DNA]</scope>
    <source>
        <strain evidence="1 2">CBS 116634</strain>
    </source>
</reference>
<dbReference type="AlphaFoldDB" id="A0A139I6N2"/>
<evidence type="ECO:0000313" key="1">
    <source>
        <dbReference type="EMBL" id="KXT10344.1"/>
    </source>
</evidence>
<gene>
    <name evidence="1" type="ORF">AC579_4957</name>
</gene>
<name>A0A139I6N2_9PEZI</name>
<accession>A0A139I6N2</accession>
<dbReference type="EMBL" id="LFZO01000266">
    <property type="protein sequence ID" value="KXT10344.1"/>
    <property type="molecule type" value="Genomic_DNA"/>
</dbReference>